<name>Q6HH49_BACHK</name>
<dbReference type="KEGG" id="btk:BT9727_2803"/>
<keyword evidence="1" id="KW-0472">Membrane</keyword>
<organism evidence="2 3">
    <name type="scientific">Bacillus thuringiensis subsp. konkukian (strain 97-27)</name>
    <dbReference type="NCBI Taxonomy" id="281309"/>
    <lineage>
        <taxon>Bacteria</taxon>
        <taxon>Bacillati</taxon>
        <taxon>Bacillota</taxon>
        <taxon>Bacilli</taxon>
        <taxon>Bacillales</taxon>
        <taxon>Bacillaceae</taxon>
        <taxon>Bacillus</taxon>
        <taxon>Bacillus cereus group</taxon>
    </lineage>
</organism>
<dbReference type="HOGENOM" id="CLU_2551238_0_0_9"/>
<proteinExistence type="predicted"/>
<reference evidence="2 3" key="1">
    <citation type="journal article" date="2006" name="J. Bacteriol.">
        <title>Pathogenomic sequence analysis of Bacillus cereus and Bacillus thuringiensis isolates closely related to Bacillus anthracis.</title>
        <authorList>
            <person name="Han C.S."/>
            <person name="Xie G."/>
            <person name="Challacombe J.F."/>
            <person name="Altherr M.R."/>
            <person name="Bhotika S.S."/>
            <person name="Brown N."/>
            <person name="Bruce D."/>
            <person name="Campbell C.S."/>
            <person name="Campbell M.L."/>
            <person name="Chen J."/>
            <person name="Chertkov O."/>
            <person name="Cleland C."/>
            <person name="Dimitrijevic M."/>
            <person name="Doggett N.A."/>
            <person name="Fawcett J.J."/>
            <person name="Glavina T."/>
            <person name="Goodwin L.A."/>
            <person name="Green L.D."/>
            <person name="Hill K.K."/>
            <person name="Hitchcock P."/>
            <person name="Jackson P.J."/>
            <person name="Keim P."/>
            <person name="Kewalramani A.R."/>
            <person name="Longmire J."/>
            <person name="Lucas S."/>
            <person name="Malfatti S."/>
            <person name="McMurry K."/>
            <person name="Meincke L.J."/>
            <person name="Misra M."/>
            <person name="Moseman B.L."/>
            <person name="Mundt M."/>
            <person name="Munk A.C."/>
            <person name="Okinaka R.T."/>
            <person name="Parson-Quintana B."/>
            <person name="Reilly L.P."/>
            <person name="Richardson P."/>
            <person name="Robinson D.L."/>
            <person name="Rubin E."/>
            <person name="Saunders E."/>
            <person name="Tapia R."/>
            <person name="Tesmer J.G."/>
            <person name="Thayer N."/>
            <person name="Thompson L.S."/>
            <person name="Tice H."/>
            <person name="Ticknor L.O."/>
            <person name="Wills P.L."/>
            <person name="Brettin T.S."/>
            <person name="Gilna P."/>
        </authorList>
    </citation>
    <scope>NUCLEOTIDE SEQUENCE [LARGE SCALE GENOMIC DNA]</scope>
    <source>
        <strain evidence="2 3">97-27</strain>
    </source>
</reference>
<feature type="transmembrane region" description="Helical" evidence="1">
    <location>
        <begin position="12"/>
        <end position="34"/>
    </location>
</feature>
<sequence length="82" mass="9508">MYMDRDAFVPNNASKVCAVIVTYVFILVMTNDVYRFWEVRKILNKLEKFSNLICTVHTYSFCNGSIFKKYVRGNGCGSYVQS</sequence>
<protein>
    <submittedName>
        <fullName evidence="2">Uncharacterized protein</fullName>
    </submittedName>
</protein>
<dbReference type="Proteomes" id="UP000001301">
    <property type="component" value="Chromosome"/>
</dbReference>
<dbReference type="EMBL" id="AE017355">
    <property type="protein sequence ID" value="AAT60166.1"/>
    <property type="molecule type" value="Genomic_DNA"/>
</dbReference>
<keyword evidence="1" id="KW-0812">Transmembrane</keyword>
<accession>Q6HH49</accession>
<gene>
    <name evidence="2" type="ordered locus">BT9727_2803</name>
</gene>
<dbReference type="AlphaFoldDB" id="Q6HH49"/>
<evidence type="ECO:0000313" key="2">
    <source>
        <dbReference type="EMBL" id="AAT60166.1"/>
    </source>
</evidence>
<evidence type="ECO:0000256" key="1">
    <source>
        <dbReference type="SAM" id="Phobius"/>
    </source>
</evidence>
<evidence type="ECO:0000313" key="3">
    <source>
        <dbReference type="Proteomes" id="UP000001301"/>
    </source>
</evidence>
<keyword evidence="1" id="KW-1133">Transmembrane helix</keyword>